<keyword evidence="3" id="KW-1185">Reference proteome</keyword>
<evidence type="ECO:0000313" key="3">
    <source>
        <dbReference type="Proteomes" id="UP001472677"/>
    </source>
</evidence>
<evidence type="ECO:0000259" key="1">
    <source>
        <dbReference type="PROSITE" id="PS50004"/>
    </source>
</evidence>
<dbReference type="InterPro" id="IPR047259">
    <property type="entry name" value="QUIRKY-like"/>
</dbReference>
<dbReference type="Pfam" id="PF00168">
    <property type="entry name" value="C2"/>
    <property type="match status" value="1"/>
</dbReference>
<feature type="domain" description="C2" evidence="1">
    <location>
        <begin position="1"/>
        <end position="107"/>
    </location>
</feature>
<dbReference type="Proteomes" id="UP001472677">
    <property type="component" value="Unassembled WGS sequence"/>
</dbReference>
<dbReference type="InterPro" id="IPR000008">
    <property type="entry name" value="C2_dom"/>
</dbReference>
<dbReference type="Gene3D" id="2.60.40.150">
    <property type="entry name" value="C2 domain"/>
    <property type="match status" value="1"/>
</dbReference>
<organism evidence="2 3">
    <name type="scientific">Hibiscus sabdariffa</name>
    <name type="common">roselle</name>
    <dbReference type="NCBI Taxonomy" id="183260"/>
    <lineage>
        <taxon>Eukaryota</taxon>
        <taxon>Viridiplantae</taxon>
        <taxon>Streptophyta</taxon>
        <taxon>Embryophyta</taxon>
        <taxon>Tracheophyta</taxon>
        <taxon>Spermatophyta</taxon>
        <taxon>Magnoliopsida</taxon>
        <taxon>eudicotyledons</taxon>
        <taxon>Gunneridae</taxon>
        <taxon>Pentapetalae</taxon>
        <taxon>rosids</taxon>
        <taxon>malvids</taxon>
        <taxon>Malvales</taxon>
        <taxon>Malvaceae</taxon>
        <taxon>Malvoideae</taxon>
        <taxon>Hibiscus</taxon>
    </lineage>
</organism>
<dbReference type="PANTHER" id="PTHR31425">
    <property type="entry name" value="PHOSPHORIBOSYLANTHRANILATE TRANSFERASE ISOFORM 1"/>
    <property type="match status" value="1"/>
</dbReference>
<dbReference type="InterPro" id="IPR035892">
    <property type="entry name" value="C2_domain_sf"/>
</dbReference>
<dbReference type="SMART" id="SM00239">
    <property type="entry name" value="C2"/>
    <property type="match status" value="1"/>
</dbReference>
<dbReference type="EMBL" id="JBBPBM010000015">
    <property type="protein sequence ID" value="KAK8559301.1"/>
    <property type="molecule type" value="Genomic_DNA"/>
</dbReference>
<comment type="caution">
    <text evidence="2">The sequence shown here is derived from an EMBL/GenBank/DDBJ whole genome shotgun (WGS) entry which is preliminary data.</text>
</comment>
<sequence length="107" mass="12090">MVDNCTRTLIVEICNAKSLMPKDGEGTASAYAIVDFDGQRRRTKTRVRDLNPVWDEKLEFLVHNIESMPSQMLEINLYNDKKSGKRSSFLGKLKLAGTVFVKVGEQP</sequence>
<dbReference type="PANTHER" id="PTHR31425:SF43">
    <property type="entry name" value="MULTIPLE C2 DOMAIN AND TRANSMEMBRANE REGION PROTEIN 14"/>
    <property type="match status" value="1"/>
</dbReference>
<accession>A0ABR2EHI7</accession>
<evidence type="ECO:0000313" key="2">
    <source>
        <dbReference type="EMBL" id="KAK8559301.1"/>
    </source>
</evidence>
<gene>
    <name evidence="2" type="ORF">V6N12_042580</name>
</gene>
<dbReference type="PROSITE" id="PS50004">
    <property type="entry name" value="C2"/>
    <property type="match status" value="1"/>
</dbReference>
<proteinExistence type="predicted"/>
<protein>
    <recommendedName>
        <fullName evidence="1">C2 domain-containing protein</fullName>
    </recommendedName>
</protein>
<reference evidence="2 3" key="1">
    <citation type="journal article" date="2024" name="G3 (Bethesda)">
        <title>Genome assembly of Hibiscus sabdariffa L. provides insights into metabolisms of medicinal natural products.</title>
        <authorList>
            <person name="Kim T."/>
        </authorList>
    </citation>
    <scope>NUCLEOTIDE SEQUENCE [LARGE SCALE GENOMIC DNA]</scope>
    <source>
        <strain evidence="2">TK-2024</strain>
        <tissue evidence="2">Old leaves</tissue>
    </source>
</reference>
<dbReference type="SUPFAM" id="SSF49562">
    <property type="entry name" value="C2 domain (Calcium/lipid-binding domain, CaLB)"/>
    <property type="match status" value="1"/>
</dbReference>
<name>A0ABR2EHI7_9ROSI</name>